<organism evidence="5">
    <name type="scientific">Ixodes ricinus</name>
    <name type="common">Common tick</name>
    <name type="synonym">Acarus ricinus</name>
    <dbReference type="NCBI Taxonomy" id="34613"/>
    <lineage>
        <taxon>Eukaryota</taxon>
        <taxon>Metazoa</taxon>
        <taxon>Ecdysozoa</taxon>
        <taxon>Arthropoda</taxon>
        <taxon>Chelicerata</taxon>
        <taxon>Arachnida</taxon>
        <taxon>Acari</taxon>
        <taxon>Parasitiformes</taxon>
        <taxon>Ixodida</taxon>
        <taxon>Ixodoidea</taxon>
        <taxon>Ixodidae</taxon>
        <taxon>Ixodinae</taxon>
        <taxon>Ixodes</taxon>
    </lineage>
</organism>
<dbReference type="SMART" id="SM00324">
    <property type="entry name" value="RhoGAP"/>
    <property type="match status" value="1"/>
</dbReference>
<evidence type="ECO:0000259" key="4">
    <source>
        <dbReference type="PROSITE" id="PS50238"/>
    </source>
</evidence>
<dbReference type="CDD" id="cd07602">
    <property type="entry name" value="BAR_RhoGAP_OPHN1-like"/>
    <property type="match status" value="1"/>
</dbReference>
<dbReference type="CDD" id="cd01249">
    <property type="entry name" value="BAR-PH_GRAF_family"/>
    <property type="match status" value="1"/>
</dbReference>
<dbReference type="InterPro" id="IPR011993">
    <property type="entry name" value="PH-like_dom_sf"/>
</dbReference>
<dbReference type="GO" id="GO:0005737">
    <property type="term" value="C:cytoplasm"/>
    <property type="evidence" value="ECO:0007669"/>
    <property type="project" value="InterPro"/>
</dbReference>
<dbReference type="GO" id="GO:0007165">
    <property type="term" value="P:signal transduction"/>
    <property type="evidence" value="ECO:0007669"/>
    <property type="project" value="InterPro"/>
</dbReference>
<feature type="domain" description="Rho-GAP" evidence="4">
    <location>
        <begin position="385"/>
        <end position="570"/>
    </location>
</feature>
<dbReference type="FunFam" id="2.30.29.30:FF:000496">
    <property type="entry name" value="Rho GTPase-activating protein"/>
    <property type="match status" value="1"/>
</dbReference>
<dbReference type="InterPro" id="IPR000198">
    <property type="entry name" value="RhoGAP_dom"/>
</dbReference>
<dbReference type="Gene3D" id="1.10.555.10">
    <property type="entry name" value="Rho GTPase activation protein"/>
    <property type="match status" value="1"/>
</dbReference>
<dbReference type="Gene3D" id="1.20.1270.60">
    <property type="entry name" value="Arfaptin homology (AH) domain/BAR domain"/>
    <property type="match status" value="1"/>
</dbReference>
<dbReference type="SMART" id="SM00233">
    <property type="entry name" value="PH"/>
    <property type="match status" value="1"/>
</dbReference>
<dbReference type="PROSITE" id="PS50238">
    <property type="entry name" value="RHOGAP"/>
    <property type="match status" value="1"/>
</dbReference>
<dbReference type="EMBL" id="GANP01004230">
    <property type="protein sequence ID" value="JAB80238.1"/>
    <property type="molecule type" value="mRNA"/>
</dbReference>
<keyword evidence="1" id="KW-0343">GTPase activation</keyword>
<dbReference type="PANTHER" id="PTHR12552:SF1">
    <property type="entry name" value="RHO GTPASE-ACTIVATING PROTEIN GRAF"/>
    <property type="match status" value="1"/>
</dbReference>
<dbReference type="SUPFAM" id="SSF50729">
    <property type="entry name" value="PH domain-like"/>
    <property type="match status" value="1"/>
</dbReference>
<dbReference type="InterPro" id="IPR004148">
    <property type="entry name" value="BAR_dom"/>
</dbReference>
<sequence length="841" mass="95303">MGLLPLEFTDCLTDSPYFRENLHAHENELDRTSQAIKGIIKEVKELLTAAKSLSRAQRSLANTFMNFRLECIGNSQTDDEIVIAGSLKEFGRLLTTIEDERDRMLENAHELFIAPIEKFRKDHIGEAKERKKKFDKETAKYCQSLERYLGLSTKKGDTQLKEAFAVLEMEKRHFFKASLEYVLMLQKVQERKKTEFVETILRFMYGWLTFYHQGHEVAKEFNSFNTDLQVRLQKTRENFEATHCEAEHLMQKMLEKPQDAGSLNKMYTRQGYLLLMEKKHISTIWSKHYCQYQKENRKFTMIPYSQTVGKITTTDTFILKECIRRIHESIDKRFCFDLTTADRPNATTYTFQALSEDDCKHWLNAMDGKEPSSTPPGRVTRQEGCLLDENGFAFVKGCIEAIEARGLEDQGLYRIVGVSSKVTKLTQTAFDPKRTEGVNLMDPEEWEVKTITSALKNYFRNLPEPLMTFRLHTAFISAAKQENKAQRMSAIETLVGQLPPENYRMVAMLVQHLKKVACYASTNLMTVSNLGVCFGPTLLRPEEETVAAIMDIKFCNVVVEILIENCDKMLKTPPSKAETKSLPGGRAHEANHSAAEAVQRDRPSTVYPPPSHQDTGQGYSSPALPLEQGHTPRAYARPLSQPPDASTKRYGQALSATPPRSIPSHPALAIYNPSWPPQGNLPGDNSHINSNSSSTESLSSRSNASFSHHSPIPGVRDYHSPAHVADVSKSSQSSTPVPPYTGKRVRTLYACVGEKQVGTLLRAQPDHPRRETVPGTRLAGRLAQRPLRAGSRKLRRVSAVTSAELTRCAFVPCPFFARANLVGWFCRNTFRRNVFRWSAFR</sequence>
<dbReference type="InterPro" id="IPR008936">
    <property type="entry name" value="Rho_GTPase_activation_prot"/>
</dbReference>
<dbReference type="PROSITE" id="PS50003">
    <property type="entry name" value="PH_DOMAIN"/>
    <property type="match status" value="1"/>
</dbReference>
<evidence type="ECO:0000259" key="3">
    <source>
        <dbReference type="PROSITE" id="PS50003"/>
    </source>
</evidence>
<feature type="region of interest" description="Disordered" evidence="2">
    <location>
        <begin position="572"/>
        <end position="741"/>
    </location>
</feature>
<dbReference type="FunFam" id="1.10.555.10:FF:000006">
    <property type="entry name" value="Rho GTPase activating protein 26"/>
    <property type="match status" value="1"/>
</dbReference>
<dbReference type="InterPro" id="IPR027267">
    <property type="entry name" value="AH/BAR_dom_sf"/>
</dbReference>
<reference evidence="5" key="1">
    <citation type="journal article" date="2015" name="Sci. Rep.">
        <title>Tissue- and time-dependent transcription in Ixodes ricinus salivary glands and midguts when blood feeding on the vertebrate host.</title>
        <authorList>
            <person name="Kotsyfakis M."/>
            <person name="Schwarz A."/>
            <person name="Erhart J."/>
            <person name="Ribeiro J.M."/>
        </authorList>
    </citation>
    <scope>NUCLEOTIDE SEQUENCE</scope>
    <source>
        <tissue evidence="5">Salivary gland and midgut</tissue>
    </source>
</reference>
<evidence type="ECO:0000256" key="2">
    <source>
        <dbReference type="SAM" id="MobiDB-lite"/>
    </source>
</evidence>
<evidence type="ECO:0000256" key="1">
    <source>
        <dbReference type="ARBA" id="ARBA00022468"/>
    </source>
</evidence>
<protein>
    <submittedName>
        <fullName evidence="5">Putative oligophrenin-1</fullName>
    </submittedName>
</protein>
<dbReference type="InterPro" id="IPR001849">
    <property type="entry name" value="PH_domain"/>
</dbReference>
<proteinExistence type="evidence at transcript level"/>
<evidence type="ECO:0000313" key="5">
    <source>
        <dbReference type="EMBL" id="JAB80238.1"/>
    </source>
</evidence>
<dbReference type="InterPro" id="IPR047225">
    <property type="entry name" value="PH_GRAF"/>
</dbReference>
<dbReference type="GO" id="GO:0005096">
    <property type="term" value="F:GTPase activator activity"/>
    <property type="evidence" value="ECO:0007669"/>
    <property type="project" value="UniProtKB-KW"/>
</dbReference>
<name>V5HZR0_IXORI</name>
<dbReference type="Gene3D" id="2.30.29.30">
    <property type="entry name" value="Pleckstrin-homology domain (PH domain)/Phosphotyrosine-binding domain (PTB)"/>
    <property type="match status" value="1"/>
</dbReference>
<dbReference type="FunFam" id="1.20.1270.60:FF:000001">
    <property type="entry name" value="Rho GTPase-activating protein 26"/>
    <property type="match status" value="1"/>
</dbReference>
<feature type="compositionally biased region" description="Low complexity" evidence="2">
    <location>
        <begin position="685"/>
        <end position="710"/>
    </location>
</feature>
<dbReference type="Pfam" id="PF00169">
    <property type="entry name" value="PH"/>
    <property type="match status" value="1"/>
</dbReference>
<dbReference type="AlphaFoldDB" id="V5HZR0"/>
<accession>V5HZR0</accession>
<dbReference type="Pfam" id="PF16746">
    <property type="entry name" value="BAR_3"/>
    <property type="match status" value="1"/>
</dbReference>
<feature type="domain" description="PH" evidence="3">
    <location>
        <begin position="266"/>
        <end position="371"/>
    </location>
</feature>
<dbReference type="PANTHER" id="PTHR12552">
    <property type="entry name" value="OLIGOPHRENIN 1"/>
    <property type="match status" value="1"/>
</dbReference>
<dbReference type="SUPFAM" id="SSF103657">
    <property type="entry name" value="BAR/IMD domain-like"/>
    <property type="match status" value="1"/>
</dbReference>
<dbReference type="Pfam" id="PF00620">
    <property type="entry name" value="RhoGAP"/>
    <property type="match status" value="1"/>
</dbReference>
<dbReference type="InterPro" id="IPR047234">
    <property type="entry name" value="GRAF_fam"/>
</dbReference>
<dbReference type="SUPFAM" id="SSF48350">
    <property type="entry name" value="GTPase activation domain, GAP"/>
    <property type="match status" value="1"/>
</dbReference>